<dbReference type="Proteomes" id="UP000663829">
    <property type="component" value="Unassembled WGS sequence"/>
</dbReference>
<evidence type="ECO:0000313" key="14">
    <source>
        <dbReference type="EMBL" id="CAF0906227.1"/>
    </source>
</evidence>
<dbReference type="Proteomes" id="UP000677228">
    <property type="component" value="Unassembled WGS sequence"/>
</dbReference>
<evidence type="ECO:0000256" key="2">
    <source>
        <dbReference type="ARBA" id="ARBA00038182"/>
    </source>
</evidence>
<comment type="catalytic activity">
    <reaction evidence="7">
        <text>dopamine + acetyl-CoA = N-acetyldopamine + CoA + H(+)</text>
        <dbReference type="Rhea" id="RHEA:51388"/>
        <dbReference type="ChEBI" id="CHEBI:15378"/>
        <dbReference type="ChEBI" id="CHEBI:57287"/>
        <dbReference type="ChEBI" id="CHEBI:57288"/>
        <dbReference type="ChEBI" id="CHEBI:59905"/>
        <dbReference type="ChEBI" id="CHEBI:125678"/>
    </reaction>
    <physiologicalReaction direction="left-to-right" evidence="7">
        <dbReference type="Rhea" id="RHEA:51389"/>
    </physiologicalReaction>
</comment>
<reference evidence="14" key="1">
    <citation type="submission" date="2021-02" db="EMBL/GenBank/DDBJ databases">
        <authorList>
            <person name="Nowell W R."/>
        </authorList>
    </citation>
    <scope>NUCLEOTIDE SEQUENCE</scope>
</reference>
<dbReference type="Proteomes" id="UP000681722">
    <property type="component" value="Unassembled WGS sequence"/>
</dbReference>
<dbReference type="PROSITE" id="PS51186">
    <property type="entry name" value="GNAT"/>
    <property type="match status" value="1"/>
</dbReference>
<organism evidence="14 17">
    <name type="scientific">Didymodactylos carnosus</name>
    <dbReference type="NCBI Taxonomy" id="1234261"/>
    <lineage>
        <taxon>Eukaryota</taxon>
        <taxon>Metazoa</taxon>
        <taxon>Spiralia</taxon>
        <taxon>Gnathifera</taxon>
        <taxon>Rotifera</taxon>
        <taxon>Eurotatoria</taxon>
        <taxon>Bdelloidea</taxon>
        <taxon>Philodinida</taxon>
        <taxon>Philodinidae</taxon>
        <taxon>Didymodactylos</taxon>
    </lineage>
</organism>
<evidence type="ECO:0000313" key="15">
    <source>
        <dbReference type="EMBL" id="CAF3568935.1"/>
    </source>
</evidence>
<proteinExistence type="inferred from homology"/>
<dbReference type="Gene3D" id="3.40.630.30">
    <property type="match status" value="1"/>
</dbReference>
<dbReference type="EC" id="2.3.1.87" evidence="3"/>
<dbReference type="SUPFAM" id="SSF55729">
    <property type="entry name" value="Acyl-CoA N-acyltransferases (Nat)"/>
    <property type="match status" value="1"/>
</dbReference>
<dbReference type="OrthoDB" id="10032415at2759"/>
<dbReference type="EMBL" id="CAJNOK010000983">
    <property type="protein sequence ID" value="CAF0786689.1"/>
    <property type="molecule type" value="Genomic_DNA"/>
</dbReference>
<comment type="catalytic activity">
    <reaction evidence="10">
        <text>dopamine + hexadecanoyl-CoA = N-hexadecanoyl-dopamine + CoA + H(+)</text>
        <dbReference type="Rhea" id="RHEA:51376"/>
        <dbReference type="ChEBI" id="CHEBI:15378"/>
        <dbReference type="ChEBI" id="CHEBI:57287"/>
        <dbReference type="ChEBI" id="CHEBI:57379"/>
        <dbReference type="ChEBI" id="CHEBI:59905"/>
        <dbReference type="ChEBI" id="CHEBI:134058"/>
    </reaction>
    <physiologicalReaction direction="left-to-right" evidence="10">
        <dbReference type="Rhea" id="RHEA:51377"/>
    </physiologicalReaction>
</comment>
<comment type="catalytic activity">
    <reaction evidence="4">
        <text>dopamine + (9Z)-octadecenoyl-CoA = N-(9Z-octadecanoyl)-dopamine + CoA + H(+)</text>
        <dbReference type="Rhea" id="RHEA:51380"/>
        <dbReference type="ChEBI" id="CHEBI:15378"/>
        <dbReference type="ChEBI" id="CHEBI:31883"/>
        <dbReference type="ChEBI" id="CHEBI:57287"/>
        <dbReference type="ChEBI" id="CHEBI:57387"/>
        <dbReference type="ChEBI" id="CHEBI:59905"/>
    </reaction>
    <physiologicalReaction direction="left-to-right" evidence="4">
        <dbReference type="Rhea" id="RHEA:51381"/>
    </physiologicalReaction>
</comment>
<dbReference type="EMBL" id="CAJNOQ010001605">
    <property type="protein sequence ID" value="CAF0906227.1"/>
    <property type="molecule type" value="Genomic_DNA"/>
</dbReference>
<keyword evidence="17" id="KW-1185">Reference proteome</keyword>
<evidence type="ECO:0000256" key="4">
    <source>
        <dbReference type="ARBA" id="ARBA00050189"/>
    </source>
</evidence>
<dbReference type="PANTHER" id="PTHR20905:SF1">
    <property type="entry name" value="AT07410P-RELATED"/>
    <property type="match status" value="1"/>
</dbReference>
<evidence type="ECO:0000256" key="5">
    <source>
        <dbReference type="ARBA" id="ARBA00050849"/>
    </source>
</evidence>
<sequence>MYNNVLLKHINKPYLTYDDRTVSTTSDSSSPGTPWSKVFPVPQMDLSLMDKEHTDEVFSLISGSFFRDEPLNKCLCFELPDEPVEFTSLAIKTALQDKCSYVAIDTVTQKVVAVILNIIKSKNDETNPWDVSQFKSEKLRYILKVLKCVHGNVDLFQTFDTDHLLHIIVVTIDENYRGLRLTEKLIHSSLERAKQLGIKAAFSEATSLYSSKAFRKLGFQIYNEVIYSKYDETRLSNLGEHDRCVLVATNID</sequence>
<evidence type="ECO:0000256" key="7">
    <source>
        <dbReference type="ARBA" id="ARBA00051711"/>
    </source>
</evidence>
<dbReference type="GO" id="GO:0004059">
    <property type="term" value="F:aralkylamine N-acetyltransferase activity"/>
    <property type="evidence" value="ECO:0007669"/>
    <property type="project" value="UniProtKB-EC"/>
</dbReference>
<comment type="catalytic activity">
    <reaction evidence="11">
        <text>serotonin + acetyl-CoA = N-acetylserotonin + CoA + H(+)</text>
        <dbReference type="Rhea" id="RHEA:25217"/>
        <dbReference type="ChEBI" id="CHEBI:15378"/>
        <dbReference type="ChEBI" id="CHEBI:17697"/>
        <dbReference type="ChEBI" id="CHEBI:57287"/>
        <dbReference type="ChEBI" id="CHEBI:57288"/>
        <dbReference type="ChEBI" id="CHEBI:350546"/>
        <dbReference type="EC" id="2.3.1.87"/>
    </reaction>
    <physiologicalReaction direction="left-to-right" evidence="11">
        <dbReference type="Rhea" id="RHEA:25218"/>
    </physiologicalReaction>
</comment>
<comment type="caution">
    <text evidence="14">The sequence shown here is derived from an EMBL/GenBank/DDBJ whole genome shotgun (WGS) entry which is preliminary data.</text>
</comment>
<keyword evidence="1" id="KW-0808">Transferase</keyword>
<comment type="catalytic activity">
    <reaction evidence="8">
        <text>serotonin + (9Z)-octadecenoyl-CoA = N-(9Z-octadecenoyl)-serotonin + CoA + H(+)</text>
        <dbReference type="Rhea" id="RHEA:51392"/>
        <dbReference type="ChEBI" id="CHEBI:15378"/>
        <dbReference type="ChEBI" id="CHEBI:57287"/>
        <dbReference type="ChEBI" id="CHEBI:57387"/>
        <dbReference type="ChEBI" id="CHEBI:134064"/>
        <dbReference type="ChEBI" id="CHEBI:350546"/>
    </reaction>
    <physiologicalReaction direction="left-to-right" evidence="8">
        <dbReference type="Rhea" id="RHEA:51393"/>
    </physiologicalReaction>
</comment>
<evidence type="ECO:0000313" key="16">
    <source>
        <dbReference type="EMBL" id="CAF3687960.1"/>
    </source>
</evidence>
<evidence type="ECO:0000259" key="12">
    <source>
        <dbReference type="PROSITE" id="PS51186"/>
    </source>
</evidence>
<dbReference type="InterPro" id="IPR016181">
    <property type="entry name" value="Acyl_CoA_acyltransferase"/>
</dbReference>
<evidence type="ECO:0000256" key="9">
    <source>
        <dbReference type="ARBA" id="ARBA00052178"/>
    </source>
</evidence>
<evidence type="ECO:0000256" key="6">
    <source>
        <dbReference type="ARBA" id="ARBA00051284"/>
    </source>
</evidence>
<dbReference type="Proteomes" id="UP000682733">
    <property type="component" value="Unassembled WGS sequence"/>
</dbReference>
<evidence type="ECO:0000313" key="13">
    <source>
        <dbReference type="EMBL" id="CAF0786689.1"/>
    </source>
</evidence>
<comment type="catalytic activity">
    <reaction evidence="9">
        <text>serotonin + hexadecanoyl-CoA = N-hexadecanoyl-serotonin + CoA + H(+)</text>
        <dbReference type="Rhea" id="RHEA:51384"/>
        <dbReference type="ChEBI" id="CHEBI:15378"/>
        <dbReference type="ChEBI" id="CHEBI:57287"/>
        <dbReference type="ChEBI" id="CHEBI:57379"/>
        <dbReference type="ChEBI" id="CHEBI:134059"/>
        <dbReference type="ChEBI" id="CHEBI:350546"/>
    </reaction>
    <physiologicalReaction direction="left-to-right" evidence="9">
        <dbReference type="Rhea" id="RHEA:51385"/>
    </physiologicalReaction>
</comment>
<evidence type="ECO:0000256" key="11">
    <source>
        <dbReference type="ARBA" id="ARBA00052491"/>
    </source>
</evidence>
<evidence type="ECO:0000256" key="10">
    <source>
        <dbReference type="ARBA" id="ARBA00052335"/>
    </source>
</evidence>
<protein>
    <recommendedName>
        <fullName evidence="3">aralkylamine N-acetyltransferase</fullName>
        <ecNumber evidence="3">2.3.1.87</ecNumber>
    </recommendedName>
</protein>
<comment type="similarity">
    <text evidence="2">Belongs to the acetyltransferase family. AANAT subfamily.</text>
</comment>
<dbReference type="EMBL" id="CAJOBA010000983">
    <property type="protein sequence ID" value="CAF3568935.1"/>
    <property type="molecule type" value="Genomic_DNA"/>
</dbReference>
<gene>
    <name evidence="14" type="ORF">GPM918_LOCUS8904</name>
    <name evidence="13" type="ORF">OVA965_LOCUS3911</name>
    <name evidence="16" type="ORF">SRO942_LOCUS8905</name>
    <name evidence="15" type="ORF">TMI583_LOCUS3909</name>
</gene>
<feature type="domain" description="N-acetyltransferase" evidence="12">
    <location>
        <begin position="102"/>
        <end position="240"/>
    </location>
</feature>
<dbReference type="FunFam" id="3.40.630.30:FF:000046">
    <property type="entry name" value="Dopamine N-acetyltransferase"/>
    <property type="match status" value="1"/>
</dbReference>
<name>A0A814A1E8_9BILA</name>
<accession>A0A814A1E8</accession>
<dbReference type="EMBL" id="CAJOBC010001605">
    <property type="protein sequence ID" value="CAF3687960.1"/>
    <property type="molecule type" value="Genomic_DNA"/>
</dbReference>
<evidence type="ECO:0000256" key="1">
    <source>
        <dbReference type="ARBA" id="ARBA00022679"/>
    </source>
</evidence>
<dbReference type="InterPro" id="IPR000182">
    <property type="entry name" value="GNAT_dom"/>
</dbReference>
<evidence type="ECO:0000256" key="3">
    <source>
        <dbReference type="ARBA" id="ARBA00039114"/>
    </source>
</evidence>
<comment type="catalytic activity">
    <reaction evidence="5">
        <text>serotonin + octadecanoyl-CoA = N-octadecanoyl-serotonin + CoA + H(+)</text>
        <dbReference type="Rhea" id="RHEA:51400"/>
        <dbReference type="ChEBI" id="CHEBI:15378"/>
        <dbReference type="ChEBI" id="CHEBI:57287"/>
        <dbReference type="ChEBI" id="CHEBI:57394"/>
        <dbReference type="ChEBI" id="CHEBI:134065"/>
        <dbReference type="ChEBI" id="CHEBI:350546"/>
    </reaction>
    <physiologicalReaction direction="left-to-right" evidence="5">
        <dbReference type="Rhea" id="RHEA:51401"/>
    </physiologicalReaction>
</comment>
<dbReference type="AlphaFoldDB" id="A0A814A1E8"/>
<dbReference type="PANTHER" id="PTHR20905">
    <property type="entry name" value="N-ACETYLTRANSFERASE-RELATED"/>
    <property type="match status" value="1"/>
</dbReference>
<evidence type="ECO:0000313" key="17">
    <source>
        <dbReference type="Proteomes" id="UP000663829"/>
    </source>
</evidence>
<comment type="catalytic activity">
    <reaction evidence="6">
        <text>serotonin + (5Z,8Z,11Z,14Z)-eicosatetraenoyl-CoA = N-[(5Z,8Z,11Z,14Z)-eicosatetraenoyl]-serotonin + CoA + H(+)</text>
        <dbReference type="Rhea" id="RHEA:51396"/>
        <dbReference type="ChEBI" id="CHEBI:15378"/>
        <dbReference type="ChEBI" id="CHEBI:57287"/>
        <dbReference type="ChEBI" id="CHEBI:57368"/>
        <dbReference type="ChEBI" id="CHEBI:132255"/>
        <dbReference type="ChEBI" id="CHEBI:350546"/>
    </reaction>
    <physiologicalReaction direction="left-to-right" evidence="6">
        <dbReference type="Rhea" id="RHEA:51397"/>
    </physiologicalReaction>
</comment>
<evidence type="ECO:0000256" key="8">
    <source>
        <dbReference type="ARBA" id="ARBA00051823"/>
    </source>
</evidence>